<dbReference type="Gene3D" id="1.25.40.10">
    <property type="entry name" value="Tetratricopeptide repeat domain"/>
    <property type="match status" value="2"/>
</dbReference>
<comment type="caution">
    <text evidence="2">The sequence shown here is derived from an EMBL/GenBank/DDBJ whole genome shotgun (WGS) entry which is preliminary data.</text>
</comment>
<dbReference type="PROSITE" id="PS50005">
    <property type="entry name" value="TPR"/>
    <property type="match status" value="1"/>
</dbReference>
<gene>
    <name evidence="2" type="ORF">HDF17_002196</name>
</gene>
<evidence type="ECO:0000313" key="2">
    <source>
        <dbReference type="EMBL" id="NYF79876.1"/>
    </source>
</evidence>
<evidence type="ECO:0000256" key="1">
    <source>
        <dbReference type="PROSITE-ProRule" id="PRU00339"/>
    </source>
</evidence>
<accession>A0A7Y9PHD6</accession>
<proteinExistence type="predicted"/>
<keyword evidence="1" id="KW-0802">TPR repeat</keyword>
<protein>
    <submittedName>
        <fullName evidence="2">Tetratricopeptide (TPR) repeat protein</fullName>
    </submittedName>
</protein>
<name>A0A7Y9PHD6_9BACT</name>
<dbReference type="InterPro" id="IPR019734">
    <property type="entry name" value="TPR_rpt"/>
</dbReference>
<dbReference type="AlphaFoldDB" id="A0A7Y9PHD6"/>
<dbReference type="EMBL" id="JACCCW010000002">
    <property type="protein sequence ID" value="NYF79876.1"/>
    <property type="molecule type" value="Genomic_DNA"/>
</dbReference>
<organism evidence="2 3">
    <name type="scientific">Granulicella arctica</name>
    <dbReference type="NCBI Taxonomy" id="940613"/>
    <lineage>
        <taxon>Bacteria</taxon>
        <taxon>Pseudomonadati</taxon>
        <taxon>Acidobacteriota</taxon>
        <taxon>Terriglobia</taxon>
        <taxon>Terriglobales</taxon>
        <taxon>Acidobacteriaceae</taxon>
        <taxon>Granulicella</taxon>
    </lineage>
</organism>
<keyword evidence="3" id="KW-1185">Reference proteome</keyword>
<reference evidence="2 3" key="1">
    <citation type="submission" date="2020-07" db="EMBL/GenBank/DDBJ databases">
        <title>Genomic Encyclopedia of Type Strains, Phase IV (KMG-V): Genome sequencing to study the core and pangenomes of soil and plant-associated prokaryotes.</title>
        <authorList>
            <person name="Whitman W."/>
        </authorList>
    </citation>
    <scope>NUCLEOTIDE SEQUENCE [LARGE SCALE GENOMIC DNA]</scope>
    <source>
        <strain evidence="2 3">X4EP2</strain>
    </source>
</reference>
<sequence length="207" mass="22108">MAKKVRASFERSVQLNSRNGRAASALGEFYIAAPALIGGGLDKAERLAAEVQPYSPSDAHRLLAMIAEKKKDMGRAEAEFKLAVTVGRTPDAWVDLGNFYRREGQPDKAVAALQSALEADRAHDAALVDIASILGDAHRSPDLAQKVLRLYLASSAKSEAAPAFKVHVQLGQLLAQRGDSAGARQEYEAALALASSYAPARTAIQRL</sequence>
<dbReference type="RefSeq" id="WP_246302149.1">
    <property type="nucleotide sequence ID" value="NZ_JACCCW010000002.1"/>
</dbReference>
<dbReference type="SMART" id="SM00028">
    <property type="entry name" value="TPR"/>
    <property type="match status" value="2"/>
</dbReference>
<evidence type="ECO:0000313" key="3">
    <source>
        <dbReference type="Proteomes" id="UP000589520"/>
    </source>
</evidence>
<dbReference type="Pfam" id="PF13428">
    <property type="entry name" value="TPR_14"/>
    <property type="match status" value="1"/>
</dbReference>
<dbReference type="Pfam" id="PF13181">
    <property type="entry name" value="TPR_8"/>
    <property type="match status" value="1"/>
</dbReference>
<dbReference type="Proteomes" id="UP000589520">
    <property type="component" value="Unassembled WGS sequence"/>
</dbReference>
<dbReference type="SUPFAM" id="SSF48452">
    <property type="entry name" value="TPR-like"/>
    <property type="match status" value="1"/>
</dbReference>
<feature type="repeat" description="TPR" evidence="1">
    <location>
        <begin position="90"/>
        <end position="123"/>
    </location>
</feature>
<dbReference type="InterPro" id="IPR011990">
    <property type="entry name" value="TPR-like_helical_dom_sf"/>
</dbReference>